<evidence type="ECO:0000256" key="7">
    <source>
        <dbReference type="SAM" id="Phobius"/>
    </source>
</evidence>
<dbReference type="InterPro" id="IPR036259">
    <property type="entry name" value="MFS_trans_sf"/>
</dbReference>
<dbReference type="Gene3D" id="1.20.1250.20">
    <property type="entry name" value="MFS general substrate transporter like domains"/>
    <property type="match status" value="1"/>
</dbReference>
<reference evidence="8 9" key="1">
    <citation type="submission" date="2022-03" db="EMBL/GenBank/DDBJ databases">
        <authorList>
            <person name="Nunn A."/>
            <person name="Chopra R."/>
            <person name="Nunn A."/>
            <person name="Contreras Garrido A."/>
        </authorList>
    </citation>
    <scope>NUCLEOTIDE SEQUENCE [LARGE SCALE GENOMIC DNA]</scope>
</reference>
<feature type="transmembrane region" description="Helical" evidence="7">
    <location>
        <begin position="37"/>
        <end position="55"/>
    </location>
</feature>
<evidence type="ECO:0000313" key="8">
    <source>
        <dbReference type="EMBL" id="CAH2040904.1"/>
    </source>
</evidence>
<evidence type="ECO:0000256" key="4">
    <source>
        <dbReference type="ARBA" id="ARBA00022989"/>
    </source>
</evidence>
<dbReference type="GO" id="GO:0022857">
    <property type="term" value="F:transmembrane transporter activity"/>
    <property type="evidence" value="ECO:0007669"/>
    <property type="project" value="InterPro"/>
</dbReference>
<comment type="caution">
    <text evidence="8">The sequence shown here is derived from an EMBL/GenBank/DDBJ whole genome shotgun (WGS) entry which is preliminary data.</text>
</comment>
<feature type="transmembrane region" description="Helical" evidence="7">
    <location>
        <begin position="75"/>
        <end position="93"/>
    </location>
</feature>
<keyword evidence="9" id="KW-1185">Reference proteome</keyword>
<name>A0AAU9RFJ2_THLAR</name>
<comment type="similarity">
    <text evidence="2">Belongs to the major facilitator superfamily. Proton-dependent oligopeptide transporter (POT/PTR) (TC 2.A.17) family.</text>
</comment>
<sequence length="234" mass="25878">MAMARQGGDSGTGGQSQPRRLTGQPLETLQHATSGRIWAAAIVYYIAIVQQQTYAVFQALQSNRHLGRSKFQIPAGTYPVFNMLTFTLFIPLYDRVLVPALRRVTGKPSGITILQRMGIGNCPICAHITRRRLVERQRRSLVPTGPTAESNKKGVISGMSAMWLVPQFSLAGLAEAFTSVGQVELYYKQFPENMRSIAGSFFFCGMAASSYLSGFLVSVVHHWTQDGGDCWRRI</sequence>
<feature type="transmembrane region" description="Helical" evidence="7">
    <location>
        <begin position="197"/>
        <end position="217"/>
    </location>
</feature>
<dbReference type="AlphaFoldDB" id="A0AAU9RFJ2"/>
<dbReference type="PANTHER" id="PTHR11654">
    <property type="entry name" value="OLIGOPEPTIDE TRANSPORTER-RELATED"/>
    <property type="match status" value="1"/>
</dbReference>
<organism evidence="8 9">
    <name type="scientific">Thlaspi arvense</name>
    <name type="common">Field penny-cress</name>
    <dbReference type="NCBI Taxonomy" id="13288"/>
    <lineage>
        <taxon>Eukaryota</taxon>
        <taxon>Viridiplantae</taxon>
        <taxon>Streptophyta</taxon>
        <taxon>Embryophyta</taxon>
        <taxon>Tracheophyta</taxon>
        <taxon>Spermatophyta</taxon>
        <taxon>Magnoliopsida</taxon>
        <taxon>eudicotyledons</taxon>
        <taxon>Gunneridae</taxon>
        <taxon>Pentapetalae</taxon>
        <taxon>rosids</taxon>
        <taxon>malvids</taxon>
        <taxon>Brassicales</taxon>
        <taxon>Brassicaceae</taxon>
        <taxon>Thlaspideae</taxon>
        <taxon>Thlaspi</taxon>
    </lineage>
</organism>
<gene>
    <name evidence="8" type="ORF">TAV2_LOCUS4229</name>
</gene>
<evidence type="ECO:0000256" key="2">
    <source>
        <dbReference type="ARBA" id="ARBA00005982"/>
    </source>
</evidence>
<dbReference type="GO" id="GO:0016020">
    <property type="term" value="C:membrane"/>
    <property type="evidence" value="ECO:0007669"/>
    <property type="project" value="UniProtKB-SubCell"/>
</dbReference>
<dbReference type="Pfam" id="PF00854">
    <property type="entry name" value="PTR2"/>
    <property type="match status" value="1"/>
</dbReference>
<feature type="region of interest" description="Disordered" evidence="6">
    <location>
        <begin position="1"/>
        <end position="21"/>
    </location>
</feature>
<protein>
    <submittedName>
        <fullName evidence="8">Uncharacterized protein</fullName>
    </submittedName>
</protein>
<evidence type="ECO:0000256" key="1">
    <source>
        <dbReference type="ARBA" id="ARBA00004141"/>
    </source>
</evidence>
<dbReference type="Proteomes" id="UP000836841">
    <property type="component" value="Unassembled WGS sequence"/>
</dbReference>
<dbReference type="EMBL" id="CAJVSB020000042">
    <property type="protein sequence ID" value="CAH2040904.1"/>
    <property type="molecule type" value="Genomic_DNA"/>
</dbReference>
<keyword evidence="4 7" id="KW-1133">Transmembrane helix</keyword>
<keyword evidence="3 7" id="KW-0812">Transmembrane</keyword>
<evidence type="ECO:0000256" key="5">
    <source>
        <dbReference type="ARBA" id="ARBA00023136"/>
    </source>
</evidence>
<proteinExistence type="inferred from homology"/>
<evidence type="ECO:0000313" key="9">
    <source>
        <dbReference type="Proteomes" id="UP000836841"/>
    </source>
</evidence>
<accession>A0AAU9RFJ2</accession>
<evidence type="ECO:0000256" key="6">
    <source>
        <dbReference type="SAM" id="MobiDB-lite"/>
    </source>
</evidence>
<comment type="subcellular location">
    <subcellularLocation>
        <location evidence="1">Membrane</location>
        <topology evidence="1">Multi-pass membrane protein</topology>
    </subcellularLocation>
</comment>
<evidence type="ECO:0000256" key="3">
    <source>
        <dbReference type="ARBA" id="ARBA00022692"/>
    </source>
</evidence>
<dbReference type="InterPro" id="IPR000109">
    <property type="entry name" value="POT_fam"/>
</dbReference>
<keyword evidence="5 7" id="KW-0472">Membrane</keyword>